<dbReference type="Gene3D" id="3.40.630.30">
    <property type="match status" value="1"/>
</dbReference>
<sequence>MPLRLERANRSDVPELAAVYFSTFKSPLVLRLKPNVPSVREWYGAQLEASFDKQHCHVYKVVEYGDDNDGGGTQSTDLLQRPEIIAFATWQSPQLKTAQVQDTRGPEWPAAGDPALFEEVVLKATRIRDDLVGDREHWYLGVLATLPQHQRRGAGSLLMGELCRQADEAGQPAYLEASPSGKSTYERFGFEAKSSFTTVINGEDYVDACMVREPKSKDGAGAQ</sequence>
<feature type="domain" description="N-acetyltransferase" evidence="1">
    <location>
        <begin position="131"/>
        <end position="212"/>
    </location>
</feature>
<evidence type="ECO:0000259" key="1">
    <source>
        <dbReference type="PROSITE" id="PS51186"/>
    </source>
</evidence>
<dbReference type="GeneID" id="70189275"/>
<comment type="caution">
    <text evidence="2">The sequence shown here is derived from an EMBL/GenBank/DDBJ whole genome shotgun (WGS) entry which is preliminary data.</text>
</comment>
<protein>
    <submittedName>
        <fullName evidence="2">Acyl-CoA N-acyltransferase</fullName>
    </submittedName>
</protein>
<keyword evidence="3" id="KW-1185">Reference proteome</keyword>
<dbReference type="PANTHER" id="PTHR42791:SF1">
    <property type="entry name" value="N-ACETYLTRANSFERASE DOMAIN-CONTAINING PROTEIN"/>
    <property type="match status" value="1"/>
</dbReference>
<dbReference type="InterPro" id="IPR052523">
    <property type="entry name" value="Trichothecene_AcTrans"/>
</dbReference>
<dbReference type="InterPro" id="IPR016181">
    <property type="entry name" value="Acyl_CoA_acyltransferase"/>
</dbReference>
<organism evidence="2 3">
    <name type="scientific">Microdochium trichocladiopsis</name>
    <dbReference type="NCBI Taxonomy" id="1682393"/>
    <lineage>
        <taxon>Eukaryota</taxon>
        <taxon>Fungi</taxon>
        <taxon>Dikarya</taxon>
        <taxon>Ascomycota</taxon>
        <taxon>Pezizomycotina</taxon>
        <taxon>Sordariomycetes</taxon>
        <taxon>Xylariomycetidae</taxon>
        <taxon>Xylariales</taxon>
        <taxon>Microdochiaceae</taxon>
        <taxon>Microdochium</taxon>
    </lineage>
</organism>
<dbReference type="Pfam" id="PF00583">
    <property type="entry name" value="Acetyltransf_1"/>
    <property type="match status" value="1"/>
</dbReference>
<dbReference type="CDD" id="cd04301">
    <property type="entry name" value="NAT_SF"/>
    <property type="match status" value="1"/>
</dbReference>
<evidence type="ECO:0000313" key="3">
    <source>
        <dbReference type="Proteomes" id="UP000756346"/>
    </source>
</evidence>
<gene>
    <name evidence="2" type="ORF">B0I36DRAFT_369166</name>
</gene>
<dbReference type="RefSeq" id="XP_046005144.1">
    <property type="nucleotide sequence ID" value="XM_046159729.1"/>
</dbReference>
<reference evidence="2" key="1">
    <citation type="journal article" date="2021" name="Nat. Commun.">
        <title>Genetic determinants of endophytism in the Arabidopsis root mycobiome.</title>
        <authorList>
            <person name="Mesny F."/>
            <person name="Miyauchi S."/>
            <person name="Thiergart T."/>
            <person name="Pickel B."/>
            <person name="Atanasova L."/>
            <person name="Karlsson M."/>
            <person name="Huettel B."/>
            <person name="Barry K.W."/>
            <person name="Haridas S."/>
            <person name="Chen C."/>
            <person name="Bauer D."/>
            <person name="Andreopoulos W."/>
            <person name="Pangilinan J."/>
            <person name="LaButti K."/>
            <person name="Riley R."/>
            <person name="Lipzen A."/>
            <person name="Clum A."/>
            <person name="Drula E."/>
            <person name="Henrissat B."/>
            <person name="Kohler A."/>
            <person name="Grigoriev I.V."/>
            <person name="Martin F.M."/>
            <person name="Hacquard S."/>
        </authorList>
    </citation>
    <scope>NUCLEOTIDE SEQUENCE</scope>
    <source>
        <strain evidence="2">MPI-CAGE-CH-0230</strain>
    </source>
</reference>
<dbReference type="OrthoDB" id="2115692at2759"/>
<dbReference type="Proteomes" id="UP000756346">
    <property type="component" value="Unassembled WGS sequence"/>
</dbReference>
<evidence type="ECO:0000313" key="2">
    <source>
        <dbReference type="EMBL" id="KAH7014177.1"/>
    </source>
</evidence>
<dbReference type="InterPro" id="IPR000182">
    <property type="entry name" value="GNAT_dom"/>
</dbReference>
<dbReference type="PROSITE" id="PS51186">
    <property type="entry name" value="GNAT"/>
    <property type="match status" value="1"/>
</dbReference>
<name>A0A9P9BLK2_9PEZI</name>
<dbReference type="AlphaFoldDB" id="A0A9P9BLK2"/>
<dbReference type="EMBL" id="JAGTJQ010000013">
    <property type="protein sequence ID" value="KAH7014177.1"/>
    <property type="molecule type" value="Genomic_DNA"/>
</dbReference>
<dbReference type="GO" id="GO:0016747">
    <property type="term" value="F:acyltransferase activity, transferring groups other than amino-acyl groups"/>
    <property type="evidence" value="ECO:0007669"/>
    <property type="project" value="InterPro"/>
</dbReference>
<dbReference type="SUPFAM" id="SSF55729">
    <property type="entry name" value="Acyl-CoA N-acyltransferases (Nat)"/>
    <property type="match status" value="1"/>
</dbReference>
<accession>A0A9P9BLK2</accession>
<proteinExistence type="predicted"/>
<dbReference type="PANTHER" id="PTHR42791">
    <property type="entry name" value="GNAT FAMILY ACETYLTRANSFERASE"/>
    <property type="match status" value="1"/>
</dbReference>